<dbReference type="Gene3D" id="4.10.1170.10">
    <property type="entry name" value="MAP kinase activated protein kinase 2"/>
    <property type="match status" value="1"/>
</dbReference>
<keyword evidence="7" id="KW-0418">Kinase</keyword>
<dbReference type="GO" id="GO:0004674">
    <property type="term" value="F:protein serine/threonine kinase activity"/>
    <property type="evidence" value="ECO:0007669"/>
    <property type="project" value="UniProtKB-KW"/>
</dbReference>
<comment type="catalytic activity">
    <reaction evidence="9">
        <text>L-threonyl-[protein] + ATP = O-phospho-L-threonyl-[protein] + ADP + H(+)</text>
        <dbReference type="Rhea" id="RHEA:46608"/>
        <dbReference type="Rhea" id="RHEA-COMP:11060"/>
        <dbReference type="Rhea" id="RHEA-COMP:11605"/>
        <dbReference type="ChEBI" id="CHEBI:15378"/>
        <dbReference type="ChEBI" id="CHEBI:30013"/>
        <dbReference type="ChEBI" id="CHEBI:30616"/>
        <dbReference type="ChEBI" id="CHEBI:61977"/>
        <dbReference type="ChEBI" id="CHEBI:456216"/>
        <dbReference type="EC" id="2.7.11.1"/>
    </reaction>
</comment>
<dbReference type="PROSITE" id="PS50011">
    <property type="entry name" value="PROTEIN_KINASE_DOM"/>
    <property type="match status" value="1"/>
</dbReference>
<accession>A0AAD9KLS9</accession>
<gene>
    <name evidence="12" type="ORF">NP493_854g01047</name>
</gene>
<reference evidence="12" key="1">
    <citation type="journal article" date="2023" name="Mol. Biol. Evol.">
        <title>Third-Generation Sequencing Reveals the Adaptive Role of the Epigenome in Three Deep-Sea Polychaetes.</title>
        <authorList>
            <person name="Perez M."/>
            <person name="Aroh O."/>
            <person name="Sun Y."/>
            <person name="Lan Y."/>
            <person name="Juniper S.K."/>
            <person name="Young C.R."/>
            <person name="Angers B."/>
            <person name="Qian P.Y."/>
        </authorList>
    </citation>
    <scope>NUCLEOTIDE SEQUENCE</scope>
    <source>
        <strain evidence="12">R07B-5</strain>
    </source>
</reference>
<keyword evidence="13" id="KW-1185">Reference proteome</keyword>
<evidence type="ECO:0000256" key="8">
    <source>
        <dbReference type="ARBA" id="ARBA00022840"/>
    </source>
</evidence>
<sequence length="312" mass="35226">MLQGSLTTVLYVTRQLTTVFDFVLQGSLTTVLYVTEAVSLTVLYVTEAASLTVLYVTEAASVTVLYVTEAVSLTVLYVTEAASVISDICQAVYFLHSNNIAHRDLKPENLLYSSKRPDAVLKLTDFGFAKETNTTKSLQTPCYTPYYVAPEVLGPEKYDKSCDMWSLGVIMYILLCGFPPFYSNHGMAISPGMKKRIRNGQYEFPAPEWTQVSKAAKDLIRGLLKTDPDERLTIDKVMKNSWIAEHTLVPQTPLLSVQVLKEDRENWSEVQDEMTNALATMRVDYDQVHMKKLEDSNNPILKKRRQKANVRN</sequence>
<keyword evidence="4" id="KW-0597">Phosphoprotein</keyword>
<dbReference type="GO" id="GO:0005524">
    <property type="term" value="F:ATP binding"/>
    <property type="evidence" value="ECO:0007669"/>
    <property type="project" value="UniProtKB-KW"/>
</dbReference>
<comment type="caution">
    <text evidence="12">The sequence shown here is derived from an EMBL/GenBank/DDBJ whole genome shotgun (WGS) entry which is preliminary data.</text>
</comment>
<evidence type="ECO:0000259" key="11">
    <source>
        <dbReference type="PROSITE" id="PS50011"/>
    </source>
</evidence>
<evidence type="ECO:0000256" key="2">
    <source>
        <dbReference type="ARBA" id="ARBA00012513"/>
    </source>
</evidence>
<evidence type="ECO:0000256" key="10">
    <source>
        <dbReference type="ARBA" id="ARBA00048679"/>
    </source>
</evidence>
<keyword evidence="5" id="KW-0808">Transferase</keyword>
<dbReference type="InterPro" id="IPR000719">
    <property type="entry name" value="Prot_kinase_dom"/>
</dbReference>
<feature type="domain" description="Protein kinase" evidence="11">
    <location>
        <begin position="1"/>
        <end position="243"/>
    </location>
</feature>
<dbReference type="SMART" id="SM00220">
    <property type="entry name" value="S_TKc"/>
    <property type="match status" value="1"/>
</dbReference>
<dbReference type="SUPFAM" id="SSF56112">
    <property type="entry name" value="Protein kinase-like (PK-like)"/>
    <property type="match status" value="1"/>
</dbReference>
<proteinExistence type="inferred from homology"/>
<evidence type="ECO:0000256" key="6">
    <source>
        <dbReference type="ARBA" id="ARBA00022741"/>
    </source>
</evidence>
<dbReference type="EMBL" id="JAODUO010000853">
    <property type="protein sequence ID" value="KAK2173716.1"/>
    <property type="molecule type" value="Genomic_DNA"/>
</dbReference>
<evidence type="ECO:0000256" key="9">
    <source>
        <dbReference type="ARBA" id="ARBA00047899"/>
    </source>
</evidence>
<evidence type="ECO:0000256" key="7">
    <source>
        <dbReference type="ARBA" id="ARBA00022777"/>
    </source>
</evidence>
<dbReference type="Pfam" id="PF00069">
    <property type="entry name" value="Pkinase"/>
    <property type="match status" value="1"/>
</dbReference>
<keyword evidence="8" id="KW-0067">ATP-binding</keyword>
<dbReference type="FunFam" id="4.10.1170.10:FF:000001">
    <property type="entry name" value="MAP kinase-activated protein kinase 3"/>
    <property type="match status" value="1"/>
</dbReference>
<name>A0AAD9KLS9_RIDPI</name>
<dbReference type="InterPro" id="IPR008271">
    <property type="entry name" value="Ser/Thr_kinase_AS"/>
</dbReference>
<evidence type="ECO:0000313" key="13">
    <source>
        <dbReference type="Proteomes" id="UP001209878"/>
    </source>
</evidence>
<evidence type="ECO:0000313" key="12">
    <source>
        <dbReference type="EMBL" id="KAK2173716.1"/>
    </source>
</evidence>
<keyword evidence="3" id="KW-0723">Serine/threonine-protein kinase</keyword>
<comment type="catalytic activity">
    <reaction evidence="10">
        <text>L-seryl-[protein] + ATP = O-phospho-L-seryl-[protein] + ADP + H(+)</text>
        <dbReference type="Rhea" id="RHEA:17989"/>
        <dbReference type="Rhea" id="RHEA-COMP:9863"/>
        <dbReference type="Rhea" id="RHEA-COMP:11604"/>
        <dbReference type="ChEBI" id="CHEBI:15378"/>
        <dbReference type="ChEBI" id="CHEBI:29999"/>
        <dbReference type="ChEBI" id="CHEBI:30616"/>
        <dbReference type="ChEBI" id="CHEBI:83421"/>
        <dbReference type="ChEBI" id="CHEBI:456216"/>
        <dbReference type="EC" id="2.7.11.1"/>
    </reaction>
</comment>
<evidence type="ECO:0000256" key="1">
    <source>
        <dbReference type="ARBA" id="ARBA00006692"/>
    </source>
</evidence>
<dbReference type="Proteomes" id="UP001209878">
    <property type="component" value="Unassembled WGS sequence"/>
</dbReference>
<organism evidence="12 13">
    <name type="scientific">Ridgeia piscesae</name>
    <name type="common">Tubeworm</name>
    <dbReference type="NCBI Taxonomy" id="27915"/>
    <lineage>
        <taxon>Eukaryota</taxon>
        <taxon>Metazoa</taxon>
        <taxon>Spiralia</taxon>
        <taxon>Lophotrochozoa</taxon>
        <taxon>Annelida</taxon>
        <taxon>Polychaeta</taxon>
        <taxon>Sedentaria</taxon>
        <taxon>Canalipalpata</taxon>
        <taxon>Sabellida</taxon>
        <taxon>Siboglinidae</taxon>
        <taxon>Ridgeia</taxon>
    </lineage>
</organism>
<evidence type="ECO:0000256" key="4">
    <source>
        <dbReference type="ARBA" id="ARBA00022553"/>
    </source>
</evidence>
<dbReference type="AlphaFoldDB" id="A0AAD9KLS9"/>
<evidence type="ECO:0000256" key="5">
    <source>
        <dbReference type="ARBA" id="ARBA00022679"/>
    </source>
</evidence>
<dbReference type="Gene3D" id="1.10.510.10">
    <property type="entry name" value="Transferase(Phosphotransferase) domain 1"/>
    <property type="match status" value="1"/>
</dbReference>
<evidence type="ECO:0000256" key="3">
    <source>
        <dbReference type="ARBA" id="ARBA00022527"/>
    </source>
</evidence>
<dbReference type="InterPro" id="IPR011009">
    <property type="entry name" value="Kinase-like_dom_sf"/>
</dbReference>
<dbReference type="PANTHER" id="PTHR24347">
    <property type="entry name" value="SERINE/THREONINE-PROTEIN KINASE"/>
    <property type="match status" value="1"/>
</dbReference>
<keyword evidence="6" id="KW-0547">Nucleotide-binding</keyword>
<dbReference type="EC" id="2.7.11.1" evidence="2"/>
<dbReference type="InterPro" id="IPR027442">
    <property type="entry name" value="MAPKAPK_C"/>
</dbReference>
<dbReference type="PROSITE" id="PS00108">
    <property type="entry name" value="PROTEIN_KINASE_ST"/>
    <property type="match status" value="1"/>
</dbReference>
<protein>
    <recommendedName>
        <fullName evidence="2">non-specific serine/threonine protein kinase</fullName>
        <ecNumber evidence="2">2.7.11.1</ecNumber>
    </recommendedName>
</protein>
<comment type="similarity">
    <text evidence="1">Belongs to the protein kinase superfamily. CAMK Ser/Thr protein kinase family.</text>
</comment>